<dbReference type="PANTHER" id="PTHR13812:SF19">
    <property type="entry name" value="KETIMINE REDUCTASE MU-CRYSTALLIN"/>
    <property type="match status" value="1"/>
</dbReference>
<dbReference type="PIRSF" id="PIRSF001439">
    <property type="entry name" value="CryM"/>
    <property type="match status" value="1"/>
</dbReference>
<protein>
    <submittedName>
        <fullName evidence="1">Ornithine cyclodeaminase family protein</fullName>
    </submittedName>
</protein>
<organism evidence="1 2">
    <name type="scientific">Suipraeoptans intestinalis</name>
    <dbReference type="NCBI Taxonomy" id="2606628"/>
    <lineage>
        <taxon>Bacteria</taxon>
        <taxon>Bacillati</taxon>
        <taxon>Bacillota</taxon>
        <taxon>Clostridia</taxon>
        <taxon>Lachnospirales</taxon>
        <taxon>Lachnospiraceae</taxon>
        <taxon>Suipraeoptans</taxon>
    </lineage>
</organism>
<comment type="caution">
    <text evidence="1">The sequence shown here is derived from an EMBL/GenBank/DDBJ whole genome shotgun (WGS) entry which is preliminary data.</text>
</comment>
<gene>
    <name evidence="1" type="ORF">FYJ34_10680</name>
</gene>
<sequence>MKVLDAKTIEKLVDLNEMMDQIEEAYAVFGKGEFYMPPRPVIEHDNKTMMYMPCYTEEVIGTKILSIFPENGKLGLPAIDGVVLLNDGKTGTPLAVMDGQAVTAWRTGAVGGVGIRHLSRKDCRTVGIIGAGVQGFHLALYACAARPIETVYVFNHSDRDLTEYLKKLEQAIGRPGVKVVQCATTEELVKNSDIICTATPSETPVLPEEEGLLTGKCIIAIGSYTPKMRELSDVLFRLADQVMIELPYACEESGDLSVPLEKGILTQDRIVLMHEYLAGDRKDVAYGQTTCFKSVGMGLFDVCVAKKLLEKAKENNL</sequence>
<evidence type="ECO:0000313" key="2">
    <source>
        <dbReference type="Proteomes" id="UP000434409"/>
    </source>
</evidence>
<evidence type="ECO:0000313" key="1">
    <source>
        <dbReference type="EMBL" id="MSR94707.1"/>
    </source>
</evidence>
<name>A0A6N7V3H0_9FIRM</name>
<dbReference type="AlphaFoldDB" id="A0A6N7V3H0"/>
<dbReference type="Pfam" id="PF02423">
    <property type="entry name" value="OCD_Mu_crystall"/>
    <property type="match status" value="1"/>
</dbReference>
<dbReference type="EMBL" id="VULY01000018">
    <property type="protein sequence ID" value="MSR94707.1"/>
    <property type="molecule type" value="Genomic_DNA"/>
</dbReference>
<dbReference type="InterPro" id="IPR036291">
    <property type="entry name" value="NAD(P)-bd_dom_sf"/>
</dbReference>
<accession>A0A6N7V3H0</accession>
<dbReference type="GO" id="GO:0005737">
    <property type="term" value="C:cytoplasm"/>
    <property type="evidence" value="ECO:0007669"/>
    <property type="project" value="TreeGrafter"/>
</dbReference>
<dbReference type="RefSeq" id="WP_154478492.1">
    <property type="nucleotide sequence ID" value="NZ_VULY01000018.1"/>
</dbReference>
<dbReference type="Proteomes" id="UP000434409">
    <property type="component" value="Unassembled WGS sequence"/>
</dbReference>
<dbReference type="PANTHER" id="PTHR13812">
    <property type="entry name" value="KETIMINE REDUCTASE MU-CRYSTALLIN"/>
    <property type="match status" value="1"/>
</dbReference>
<reference evidence="1 2" key="1">
    <citation type="submission" date="2019-08" db="EMBL/GenBank/DDBJ databases">
        <title>In-depth cultivation of the pig gut microbiome towards novel bacterial diversity and tailored functional studies.</title>
        <authorList>
            <person name="Wylensek D."/>
            <person name="Hitch T.C.A."/>
            <person name="Clavel T."/>
        </authorList>
    </citation>
    <scope>NUCLEOTIDE SEQUENCE [LARGE SCALE GENOMIC DNA]</scope>
    <source>
        <strain evidence="1 2">68-1-5</strain>
    </source>
</reference>
<keyword evidence="2" id="KW-1185">Reference proteome</keyword>
<proteinExistence type="predicted"/>
<dbReference type="Gene3D" id="3.40.50.720">
    <property type="entry name" value="NAD(P)-binding Rossmann-like Domain"/>
    <property type="match status" value="1"/>
</dbReference>
<dbReference type="InterPro" id="IPR023401">
    <property type="entry name" value="ODC_N"/>
</dbReference>
<dbReference type="SUPFAM" id="SSF51735">
    <property type="entry name" value="NAD(P)-binding Rossmann-fold domains"/>
    <property type="match status" value="1"/>
</dbReference>
<dbReference type="Gene3D" id="3.30.1780.10">
    <property type="entry name" value="ornithine cyclodeaminase, domain 1"/>
    <property type="match status" value="1"/>
</dbReference>
<dbReference type="InterPro" id="IPR003462">
    <property type="entry name" value="ODC_Mu_crystall"/>
</dbReference>